<dbReference type="AlphaFoldDB" id="A0A437Q8W5"/>
<dbReference type="SMART" id="SM00862">
    <property type="entry name" value="Trans_reg_C"/>
    <property type="match status" value="1"/>
</dbReference>
<dbReference type="InterPro" id="IPR011006">
    <property type="entry name" value="CheY-like_superfamily"/>
</dbReference>
<feature type="domain" description="Response regulatory" evidence="8">
    <location>
        <begin position="6"/>
        <end position="119"/>
    </location>
</feature>
<dbReference type="PANTHER" id="PTHR48111">
    <property type="entry name" value="REGULATOR OF RPOS"/>
    <property type="match status" value="1"/>
</dbReference>
<dbReference type="SMART" id="SM00448">
    <property type="entry name" value="REC"/>
    <property type="match status" value="1"/>
</dbReference>
<proteinExistence type="predicted"/>
<dbReference type="FunFam" id="3.40.50.2300:FF:000001">
    <property type="entry name" value="DNA-binding response regulator PhoB"/>
    <property type="match status" value="1"/>
</dbReference>
<dbReference type="EMBL" id="SACQ01000003">
    <property type="protein sequence ID" value="RVU30988.1"/>
    <property type="molecule type" value="Genomic_DNA"/>
</dbReference>
<organism evidence="10 11">
    <name type="scientific">Neptunomonas marina</name>
    <dbReference type="NCBI Taxonomy" id="1815562"/>
    <lineage>
        <taxon>Bacteria</taxon>
        <taxon>Pseudomonadati</taxon>
        <taxon>Pseudomonadota</taxon>
        <taxon>Gammaproteobacteria</taxon>
        <taxon>Oceanospirillales</taxon>
        <taxon>Oceanospirillaceae</taxon>
        <taxon>Neptunomonas</taxon>
    </lineage>
</organism>
<evidence type="ECO:0000256" key="3">
    <source>
        <dbReference type="ARBA" id="ARBA00023015"/>
    </source>
</evidence>
<dbReference type="Pfam" id="PF00072">
    <property type="entry name" value="Response_reg"/>
    <property type="match status" value="1"/>
</dbReference>
<dbReference type="InterPro" id="IPR036388">
    <property type="entry name" value="WH-like_DNA-bd_sf"/>
</dbReference>
<keyword evidence="5" id="KW-0804">Transcription</keyword>
<dbReference type="Gene3D" id="1.10.10.10">
    <property type="entry name" value="Winged helix-like DNA-binding domain superfamily/Winged helix DNA-binding domain"/>
    <property type="match status" value="1"/>
</dbReference>
<reference evidence="10 11" key="1">
    <citation type="submission" date="2019-01" db="EMBL/GenBank/DDBJ databases">
        <authorList>
            <person name="Chen W.-M."/>
        </authorList>
    </citation>
    <scope>NUCLEOTIDE SEQUENCE [LARGE SCALE GENOMIC DNA]</scope>
    <source>
        <strain evidence="10 11">HPM-16</strain>
    </source>
</reference>
<dbReference type="Gene3D" id="3.40.50.2300">
    <property type="match status" value="1"/>
</dbReference>
<evidence type="ECO:0000313" key="11">
    <source>
        <dbReference type="Proteomes" id="UP000282818"/>
    </source>
</evidence>
<sequence length="225" mass="25499">MSTPQQILLVEDDAPLAEMMTEFLTQEGYHVSCFMDGDSAFQALDTSHYDLAIFDLMLPGRDGLELSRQLRKTSDCPILILTAKDDDMVAAASLQLGVDNYLQKPIRPHLLLAHIHALLRRVQNGSATPENRLQVDLHTYEAHLDGQRLNLTSGEYQLLAYLYERHGDIVPREQLYQDIRGIPFDGLDRSIDLRISTLRKKLGDESAPYRHIKTIRGKGYLLALN</sequence>
<dbReference type="CDD" id="cd00383">
    <property type="entry name" value="trans_reg_C"/>
    <property type="match status" value="1"/>
</dbReference>
<dbReference type="GO" id="GO:0000976">
    <property type="term" value="F:transcription cis-regulatory region binding"/>
    <property type="evidence" value="ECO:0007669"/>
    <property type="project" value="TreeGrafter"/>
</dbReference>
<dbReference type="InterPro" id="IPR016032">
    <property type="entry name" value="Sig_transdc_resp-reg_C-effctor"/>
</dbReference>
<evidence type="ECO:0000313" key="10">
    <source>
        <dbReference type="EMBL" id="RVU30988.1"/>
    </source>
</evidence>
<evidence type="ECO:0000259" key="9">
    <source>
        <dbReference type="PROSITE" id="PS51755"/>
    </source>
</evidence>
<dbReference type="PANTHER" id="PTHR48111:SF47">
    <property type="entry name" value="TRANSCRIPTIONAL REGULATORY PROTEIN RSTA"/>
    <property type="match status" value="1"/>
</dbReference>
<dbReference type="InterPro" id="IPR001867">
    <property type="entry name" value="OmpR/PhoB-type_DNA-bd"/>
</dbReference>
<keyword evidence="2" id="KW-0902">Two-component regulatory system</keyword>
<dbReference type="GO" id="GO:0006355">
    <property type="term" value="P:regulation of DNA-templated transcription"/>
    <property type="evidence" value="ECO:0007669"/>
    <property type="project" value="InterPro"/>
</dbReference>
<dbReference type="InterPro" id="IPR039420">
    <property type="entry name" value="WalR-like"/>
</dbReference>
<keyword evidence="3" id="KW-0805">Transcription regulation</keyword>
<dbReference type="Proteomes" id="UP000282818">
    <property type="component" value="Unassembled WGS sequence"/>
</dbReference>
<dbReference type="CDD" id="cd17574">
    <property type="entry name" value="REC_OmpR"/>
    <property type="match status" value="1"/>
</dbReference>
<name>A0A437Q8W5_9GAMM</name>
<evidence type="ECO:0000256" key="5">
    <source>
        <dbReference type="ARBA" id="ARBA00023163"/>
    </source>
</evidence>
<dbReference type="PROSITE" id="PS51755">
    <property type="entry name" value="OMPR_PHOB"/>
    <property type="match status" value="1"/>
</dbReference>
<evidence type="ECO:0000256" key="7">
    <source>
        <dbReference type="PROSITE-ProRule" id="PRU01091"/>
    </source>
</evidence>
<comment type="caution">
    <text evidence="10">The sequence shown here is derived from an EMBL/GenBank/DDBJ whole genome shotgun (WGS) entry which is preliminary data.</text>
</comment>
<keyword evidence="11" id="KW-1185">Reference proteome</keyword>
<dbReference type="Pfam" id="PF00486">
    <property type="entry name" value="Trans_reg_C"/>
    <property type="match status" value="1"/>
</dbReference>
<evidence type="ECO:0000256" key="6">
    <source>
        <dbReference type="PROSITE-ProRule" id="PRU00169"/>
    </source>
</evidence>
<dbReference type="GO" id="GO:0005829">
    <property type="term" value="C:cytosol"/>
    <property type="evidence" value="ECO:0007669"/>
    <property type="project" value="TreeGrafter"/>
</dbReference>
<feature type="modified residue" description="4-aspartylphosphate" evidence="6">
    <location>
        <position position="55"/>
    </location>
</feature>
<protein>
    <submittedName>
        <fullName evidence="10">Response regulator transcription factor</fullName>
    </submittedName>
</protein>
<accession>A0A437Q8W5</accession>
<dbReference type="RefSeq" id="WP_127693833.1">
    <property type="nucleotide sequence ID" value="NZ_SACQ01000003.1"/>
</dbReference>
<evidence type="ECO:0000259" key="8">
    <source>
        <dbReference type="PROSITE" id="PS50110"/>
    </source>
</evidence>
<keyword evidence="4 7" id="KW-0238">DNA-binding</keyword>
<evidence type="ECO:0000256" key="1">
    <source>
        <dbReference type="ARBA" id="ARBA00022553"/>
    </source>
</evidence>
<dbReference type="PROSITE" id="PS50110">
    <property type="entry name" value="RESPONSE_REGULATORY"/>
    <property type="match status" value="1"/>
</dbReference>
<keyword evidence="1 6" id="KW-0597">Phosphoprotein</keyword>
<gene>
    <name evidence="10" type="ORF">EOE65_08215</name>
</gene>
<evidence type="ECO:0000256" key="4">
    <source>
        <dbReference type="ARBA" id="ARBA00023125"/>
    </source>
</evidence>
<feature type="DNA-binding region" description="OmpR/PhoB-type" evidence="7">
    <location>
        <begin position="124"/>
        <end position="224"/>
    </location>
</feature>
<dbReference type="InterPro" id="IPR001789">
    <property type="entry name" value="Sig_transdc_resp-reg_receiver"/>
</dbReference>
<dbReference type="GO" id="GO:0032993">
    <property type="term" value="C:protein-DNA complex"/>
    <property type="evidence" value="ECO:0007669"/>
    <property type="project" value="TreeGrafter"/>
</dbReference>
<feature type="domain" description="OmpR/PhoB-type" evidence="9">
    <location>
        <begin position="124"/>
        <end position="224"/>
    </location>
</feature>
<dbReference type="SUPFAM" id="SSF52172">
    <property type="entry name" value="CheY-like"/>
    <property type="match status" value="1"/>
</dbReference>
<dbReference type="SUPFAM" id="SSF46894">
    <property type="entry name" value="C-terminal effector domain of the bipartite response regulators"/>
    <property type="match status" value="1"/>
</dbReference>
<evidence type="ECO:0000256" key="2">
    <source>
        <dbReference type="ARBA" id="ARBA00023012"/>
    </source>
</evidence>
<dbReference type="GO" id="GO:0000156">
    <property type="term" value="F:phosphorelay response regulator activity"/>
    <property type="evidence" value="ECO:0007669"/>
    <property type="project" value="TreeGrafter"/>
</dbReference>